<dbReference type="SUPFAM" id="SSF75005">
    <property type="entry name" value="Arabinanase/levansucrase/invertase"/>
    <property type="match status" value="1"/>
</dbReference>
<name>A0ABY5SB95_9BACL</name>
<dbReference type="Gene3D" id="2.60.120.560">
    <property type="entry name" value="Exo-inulinase, domain 1"/>
    <property type="match status" value="1"/>
</dbReference>
<evidence type="ECO:0000313" key="1">
    <source>
        <dbReference type="EMBL" id="UVI31209.1"/>
    </source>
</evidence>
<dbReference type="EMBL" id="CP091430">
    <property type="protein sequence ID" value="UVI31209.1"/>
    <property type="molecule type" value="Genomic_DNA"/>
</dbReference>
<protein>
    <submittedName>
        <fullName evidence="1">Uncharacterized protein</fullName>
    </submittedName>
</protein>
<proteinExistence type="predicted"/>
<organism evidence="1 2">
    <name type="scientific">Paenibacillus spongiae</name>
    <dbReference type="NCBI Taxonomy" id="2909671"/>
    <lineage>
        <taxon>Bacteria</taxon>
        <taxon>Bacillati</taxon>
        <taxon>Bacillota</taxon>
        <taxon>Bacilli</taxon>
        <taxon>Bacillales</taxon>
        <taxon>Paenibacillaceae</taxon>
        <taxon>Paenibacillus</taxon>
    </lineage>
</organism>
<sequence>MPLVTAQAREFNNGESVTGFVDTASTTSTTWMFKSPQNHLKVKNDGVSNVTLSVGAYNNQTIAPGKEWVRDVDYNSFTIQAAAGTQQITVKAISYKTDLNRVVSLMNVGNPEGILDVSIKQAKARLGDNFLNVPTYIGDEAVHPSVSYYPLGWNGYRYWMAFTPYKQSDNQTENPSVVASNDGVNWIVPTGISNPLEYAPVGGYNSDTVFLKDPDGITLHLIFRQFGPDPVGNERLYVRSSTDGVNWSPKQLILANNPVVSRPISPGFAWDGNQFIMWYVELLASPKKIFMRRSKSLFGPWSDAVETDITPDAGRQIWHIDVQYYSGTYFMTIQDNLTDGASGNLHLAKSTNGINWERTSFPILKGTGTGSWQNGMYKSCCLPMITNGGLEFALWYSAQGSFGWKIGYTRVYLEDKTLSFKKEKNLNLMSALNQYDPFVFGDTFNRADDATGLGAGWVNNVGTFAIAGGMASPAVAGNNRAIRDSGVSDHAIAADIKNFSTQAWLLVRFNTTDNNYLGVGAMANGQPLIIRKVVTGTATVLLTTNKKVANGDRIEVECRGDKITAFINGEYVGEVTETLNQSGSTHVGLQASAVAAQFDDVVARRL</sequence>
<dbReference type="RefSeq" id="WP_258387273.1">
    <property type="nucleotide sequence ID" value="NZ_CP091430.1"/>
</dbReference>
<gene>
    <name evidence="1" type="ORF">L1F29_05025</name>
</gene>
<evidence type="ECO:0000313" key="2">
    <source>
        <dbReference type="Proteomes" id="UP001057877"/>
    </source>
</evidence>
<dbReference type="InterPro" id="IPR023296">
    <property type="entry name" value="Glyco_hydro_beta-prop_sf"/>
</dbReference>
<keyword evidence="2" id="KW-1185">Reference proteome</keyword>
<dbReference type="Proteomes" id="UP001057877">
    <property type="component" value="Chromosome"/>
</dbReference>
<reference evidence="1" key="1">
    <citation type="submission" date="2022-01" db="EMBL/GenBank/DDBJ databases">
        <title>Paenibacillus spongiae sp. nov., isolated from marine sponge.</title>
        <authorList>
            <person name="Li Z."/>
            <person name="Zhang M."/>
        </authorList>
    </citation>
    <scope>NUCLEOTIDE SEQUENCE</scope>
    <source>
        <strain evidence="1">PHS-Z3</strain>
    </source>
</reference>
<accession>A0ABY5SB95</accession>
<dbReference type="Gene3D" id="2.115.10.20">
    <property type="entry name" value="Glycosyl hydrolase domain, family 43"/>
    <property type="match status" value="1"/>
</dbReference>